<accession>A0A0S8G7F6</accession>
<dbReference type="PANTHER" id="PTHR42827:SF1">
    <property type="entry name" value="IRON-SULFUR CLUSTER-BINDING PROTEIN"/>
    <property type="match status" value="1"/>
</dbReference>
<dbReference type="AlphaFoldDB" id="A0A0S8G7F6"/>
<protein>
    <submittedName>
        <fullName evidence="1">Uncharacterized protein</fullName>
    </submittedName>
</protein>
<comment type="caution">
    <text evidence="1">The sequence shown here is derived from an EMBL/GenBank/DDBJ whole genome shotgun (WGS) entry which is preliminary data.</text>
</comment>
<dbReference type="PANTHER" id="PTHR42827">
    <property type="entry name" value="IRON-SULFUR CLUSTER-BINDING PROTEIN-RELATED"/>
    <property type="match status" value="1"/>
</dbReference>
<sequence length="161" mass="17975">MTEIKKEVTQFLQTYHVRIIGFGSVPDDITVLEIEKFPRAIVFGIPLSKSVLETVTDRPSLIYKHHYKTVNWILDQTAFHLAQFVEEKGARAIAIPASQTVDWQNQRGHISHKALAQAAGLGHIGRSGLLVHSKYGAQVRYVSILTDLHFELDTPVATGCD</sequence>
<name>A0A0S8G7F6_UNCW3</name>
<proteinExistence type="predicted"/>
<dbReference type="Proteomes" id="UP000051096">
    <property type="component" value="Unassembled WGS sequence"/>
</dbReference>
<evidence type="ECO:0000313" key="1">
    <source>
        <dbReference type="EMBL" id="KPK67770.1"/>
    </source>
</evidence>
<organism evidence="1 2">
    <name type="scientific">candidate division WOR_3 bacterium SM23_60</name>
    <dbReference type="NCBI Taxonomy" id="1703780"/>
    <lineage>
        <taxon>Bacteria</taxon>
        <taxon>Bacteria division WOR-3</taxon>
    </lineage>
</organism>
<reference evidence="1 2" key="1">
    <citation type="journal article" date="2015" name="Microbiome">
        <title>Genomic resolution of linkages in carbon, nitrogen, and sulfur cycling among widespread estuary sediment bacteria.</title>
        <authorList>
            <person name="Baker B.J."/>
            <person name="Lazar C.S."/>
            <person name="Teske A.P."/>
            <person name="Dick G.J."/>
        </authorList>
    </citation>
    <scope>NUCLEOTIDE SEQUENCE [LARGE SCALE GENOMIC DNA]</scope>
    <source>
        <strain evidence="1">SM23_60</strain>
    </source>
</reference>
<evidence type="ECO:0000313" key="2">
    <source>
        <dbReference type="Proteomes" id="UP000051096"/>
    </source>
</evidence>
<feature type="non-terminal residue" evidence="1">
    <location>
        <position position="161"/>
    </location>
</feature>
<dbReference type="EMBL" id="LJUO01000201">
    <property type="protein sequence ID" value="KPK67770.1"/>
    <property type="molecule type" value="Genomic_DNA"/>
</dbReference>
<gene>
    <name evidence="1" type="ORF">AMJ87_12895</name>
</gene>